<dbReference type="GO" id="GO:0032791">
    <property type="term" value="F:lead ion binding"/>
    <property type="evidence" value="ECO:0007669"/>
    <property type="project" value="TreeGrafter"/>
</dbReference>
<organism evidence="2 3">
    <name type="scientific">Solicola gregarius</name>
    <dbReference type="NCBI Taxonomy" id="2908642"/>
    <lineage>
        <taxon>Bacteria</taxon>
        <taxon>Bacillati</taxon>
        <taxon>Actinomycetota</taxon>
        <taxon>Actinomycetes</taxon>
        <taxon>Propionibacteriales</taxon>
        <taxon>Nocardioidaceae</taxon>
        <taxon>Solicola</taxon>
    </lineage>
</organism>
<reference evidence="2" key="1">
    <citation type="submission" date="2022-01" db="EMBL/GenBank/DDBJ databases">
        <title>Nocardioidaceae gen. sp. A5X3R13.</title>
        <authorList>
            <person name="Lopez Marin M.A."/>
            <person name="Uhlik O."/>
        </authorList>
    </citation>
    <scope>NUCLEOTIDE SEQUENCE</scope>
    <source>
        <strain evidence="2">A5X3R13</strain>
    </source>
</reference>
<evidence type="ECO:0000313" key="3">
    <source>
        <dbReference type="Proteomes" id="UP001164390"/>
    </source>
</evidence>
<dbReference type="Pfam" id="PF12840">
    <property type="entry name" value="HTH_20"/>
    <property type="match status" value="1"/>
</dbReference>
<dbReference type="PANTHER" id="PTHR39168">
    <property type="entry name" value="TRANSCRIPTIONAL REGULATOR-RELATED"/>
    <property type="match status" value="1"/>
</dbReference>
<evidence type="ECO:0000313" key="2">
    <source>
        <dbReference type="EMBL" id="UYM07707.1"/>
    </source>
</evidence>
<evidence type="ECO:0000259" key="1">
    <source>
        <dbReference type="PROSITE" id="PS50987"/>
    </source>
</evidence>
<gene>
    <name evidence="2" type="ORF">L0C25_11755</name>
</gene>
<dbReference type="GO" id="GO:0097063">
    <property type="term" value="F:cadmium ion sensor activity"/>
    <property type="evidence" value="ECO:0007669"/>
    <property type="project" value="TreeGrafter"/>
</dbReference>
<dbReference type="GO" id="GO:0003677">
    <property type="term" value="F:DNA binding"/>
    <property type="evidence" value="ECO:0007669"/>
    <property type="project" value="TreeGrafter"/>
</dbReference>
<feature type="domain" description="HTH arsR-type" evidence="1">
    <location>
        <begin position="1"/>
        <end position="94"/>
    </location>
</feature>
<dbReference type="InterPro" id="IPR052543">
    <property type="entry name" value="HTH_Metal-responsive_Reg"/>
</dbReference>
<dbReference type="EMBL" id="CP094970">
    <property type="protein sequence ID" value="UYM07707.1"/>
    <property type="molecule type" value="Genomic_DNA"/>
</dbReference>
<dbReference type="InterPro" id="IPR011991">
    <property type="entry name" value="ArsR-like_HTH"/>
</dbReference>
<keyword evidence="3" id="KW-1185">Reference proteome</keyword>
<protein>
    <submittedName>
        <fullName evidence="2">ArsR family transcriptional regulator</fullName>
    </submittedName>
</protein>
<dbReference type="PANTHER" id="PTHR39168:SF1">
    <property type="entry name" value="TRANSCRIPTIONAL REGULATORY PROTEIN"/>
    <property type="match status" value="1"/>
</dbReference>
<dbReference type="SUPFAM" id="SSF46785">
    <property type="entry name" value="Winged helix' DNA-binding domain"/>
    <property type="match status" value="1"/>
</dbReference>
<accession>A0AA46YMF7</accession>
<dbReference type="NCBIfam" id="NF033788">
    <property type="entry name" value="HTH_metalloreg"/>
    <property type="match status" value="1"/>
</dbReference>
<dbReference type="PROSITE" id="PS50987">
    <property type="entry name" value="HTH_ARSR_2"/>
    <property type="match status" value="1"/>
</dbReference>
<dbReference type="CDD" id="cd00090">
    <property type="entry name" value="HTH_ARSR"/>
    <property type="match status" value="1"/>
</dbReference>
<dbReference type="InterPro" id="IPR036388">
    <property type="entry name" value="WH-like_DNA-bd_sf"/>
</dbReference>
<name>A0AA46YMF7_9ACTN</name>
<dbReference type="Gene3D" id="1.10.10.10">
    <property type="entry name" value="Winged helix-like DNA-binding domain superfamily/Winged helix DNA-binding domain"/>
    <property type="match status" value="1"/>
</dbReference>
<dbReference type="SMART" id="SM00418">
    <property type="entry name" value="HTH_ARSR"/>
    <property type="match status" value="1"/>
</dbReference>
<dbReference type="PRINTS" id="PR00778">
    <property type="entry name" value="HTHARSR"/>
</dbReference>
<dbReference type="InterPro" id="IPR001845">
    <property type="entry name" value="HTH_ArsR_DNA-bd_dom"/>
</dbReference>
<dbReference type="GO" id="GO:0010288">
    <property type="term" value="P:response to lead ion"/>
    <property type="evidence" value="ECO:0007669"/>
    <property type="project" value="TreeGrafter"/>
</dbReference>
<sequence length="235" mass="25170">MSGEADLAKPAALMAEPARAAMLVALLDGSERPASELAQVAGVSASTASEHLNRLTSGGLVNVRRAGRHRYFRLRNADVAGAVEALAAIAPRLRVDSLRAARTGRAIAYARTCYDHLAGQLGVAITDALVSRGVIGPLRPGEVGRIVTPDSPLLRTLDFDIESSRRRPDVRGCLDWTHRRPHVAGRLGAGVLTYLEEQRWIVRSRSDRSLRVEDAGRDGIAQLFGVDVTALDPAA</sequence>
<proteinExistence type="predicted"/>
<dbReference type="InterPro" id="IPR036390">
    <property type="entry name" value="WH_DNA-bd_sf"/>
</dbReference>
<dbReference type="Proteomes" id="UP001164390">
    <property type="component" value="Chromosome"/>
</dbReference>
<dbReference type="RefSeq" id="WP_271636681.1">
    <property type="nucleotide sequence ID" value="NZ_CP094970.1"/>
</dbReference>
<dbReference type="KEGG" id="sgrg:L0C25_11755"/>
<dbReference type="AlphaFoldDB" id="A0AA46YMF7"/>
<dbReference type="GO" id="GO:0046686">
    <property type="term" value="P:response to cadmium ion"/>
    <property type="evidence" value="ECO:0007669"/>
    <property type="project" value="TreeGrafter"/>
</dbReference>
<dbReference type="GO" id="GO:0003700">
    <property type="term" value="F:DNA-binding transcription factor activity"/>
    <property type="evidence" value="ECO:0007669"/>
    <property type="project" value="InterPro"/>
</dbReference>